<dbReference type="Gene3D" id="1.10.1450.10">
    <property type="entry name" value="Tetraspanin"/>
    <property type="match status" value="1"/>
</dbReference>
<dbReference type="InterPro" id="IPR000301">
    <property type="entry name" value="Tetraspanin_animals"/>
</dbReference>
<evidence type="ECO:0000256" key="6">
    <source>
        <dbReference type="RuleBase" id="RU361218"/>
    </source>
</evidence>
<dbReference type="PRINTS" id="PR00259">
    <property type="entry name" value="TMFOUR"/>
</dbReference>
<dbReference type="PANTHER" id="PTHR19282:SF478">
    <property type="entry name" value="TETRASPANIN"/>
    <property type="match status" value="1"/>
</dbReference>
<evidence type="ECO:0000256" key="1">
    <source>
        <dbReference type="ARBA" id="ARBA00004141"/>
    </source>
</evidence>
<evidence type="ECO:0000256" key="2">
    <source>
        <dbReference type="ARBA" id="ARBA00006840"/>
    </source>
</evidence>
<reference evidence="8 9" key="1">
    <citation type="submission" date="2023-03" db="EMBL/GenBank/DDBJ databases">
        <title>High-quality genome of Scylla paramamosain provides insights in environmental adaptation.</title>
        <authorList>
            <person name="Zhang L."/>
        </authorList>
    </citation>
    <scope>NUCLEOTIDE SEQUENCE [LARGE SCALE GENOMIC DNA]</scope>
    <source>
        <strain evidence="8">LZ_2023a</strain>
        <tissue evidence="8">Muscle</tissue>
    </source>
</reference>
<accession>A0AAW0UIX2</accession>
<name>A0AAW0UIX2_SCYPA</name>
<dbReference type="PANTHER" id="PTHR19282">
    <property type="entry name" value="TETRASPANIN"/>
    <property type="match status" value="1"/>
</dbReference>
<comment type="caution">
    <text evidence="8">The sequence shown here is derived from an EMBL/GenBank/DDBJ whole genome shotgun (WGS) entry which is preliminary data.</text>
</comment>
<feature type="signal peptide" evidence="7">
    <location>
        <begin position="1"/>
        <end position="20"/>
    </location>
</feature>
<feature type="transmembrane region" description="Helical" evidence="6">
    <location>
        <begin position="63"/>
        <end position="88"/>
    </location>
</feature>
<evidence type="ECO:0000256" key="7">
    <source>
        <dbReference type="SAM" id="SignalP"/>
    </source>
</evidence>
<keyword evidence="5 6" id="KW-0472">Membrane</keyword>
<gene>
    <name evidence="8" type="ORF">O3P69_003581</name>
</gene>
<dbReference type="EMBL" id="JARAKH010000011">
    <property type="protein sequence ID" value="KAK8399620.1"/>
    <property type="molecule type" value="Genomic_DNA"/>
</dbReference>
<keyword evidence="4 6" id="KW-1133">Transmembrane helix</keyword>
<feature type="transmembrane region" description="Helical" evidence="6">
    <location>
        <begin position="100"/>
        <end position="121"/>
    </location>
</feature>
<dbReference type="SUPFAM" id="SSF48652">
    <property type="entry name" value="Tetraspanin"/>
    <property type="match status" value="1"/>
</dbReference>
<evidence type="ECO:0000313" key="9">
    <source>
        <dbReference type="Proteomes" id="UP001487740"/>
    </source>
</evidence>
<feature type="chain" id="PRO_5043810729" description="Tetraspanin" evidence="7">
    <location>
        <begin position="21"/>
        <end position="298"/>
    </location>
</feature>
<dbReference type="Proteomes" id="UP001487740">
    <property type="component" value="Unassembled WGS sequence"/>
</dbReference>
<sequence length="298" mass="33364">MLWRVGLWLGWLVGWRGGEGRERQAGLECQAASGARQGNSCCKMGGRTGFTCVRHSLCVLNTFMWIVGCSMLGAGIWLRLAYGGYASLLHQYSVISADSLCLAAGIITFVLAFCGCCGAWFQSRCMLITYFILVVLVFTLQLVAGTLAFAFRGEVSATLIKELQDGIRRSFNETSDNAVAITWNHLQSQFHCCGVEGPNDWFKIAAWPQEDWVPHACCYSKFTSDQDCGRTNEPDHWYQVGCYVQVKMWFIERLHVVGVIGMVLAFVQLFGMIASLLLFCTLGYKRRSHTYKSYHSDT</sequence>
<proteinExistence type="inferred from homology"/>
<dbReference type="PIRSF" id="PIRSF002419">
    <property type="entry name" value="Tetraspanin"/>
    <property type="match status" value="1"/>
</dbReference>
<evidence type="ECO:0000256" key="4">
    <source>
        <dbReference type="ARBA" id="ARBA00022989"/>
    </source>
</evidence>
<protein>
    <recommendedName>
        <fullName evidence="6">Tetraspanin</fullName>
    </recommendedName>
</protein>
<keyword evidence="3 6" id="KW-0812">Transmembrane</keyword>
<keyword evidence="9" id="KW-1185">Reference proteome</keyword>
<dbReference type="InterPro" id="IPR018499">
    <property type="entry name" value="Tetraspanin/Peripherin"/>
</dbReference>
<dbReference type="AlphaFoldDB" id="A0AAW0UIX2"/>
<feature type="transmembrane region" description="Helical" evidence="6">
    <location>
        <begin position="127"/>
        <end position="151"/>
    </location>
</feature>
<evidence type="ECO:0000313" key="8">
    <source>
        <dbReference type="EMBL" id="KAK8399620.1"/>
    </source>
</evidence>
<dbReference type="InterPro" id="IPR008952">
    <property type="entry name" value="Tetraspanin_EC2_sf"/>
</dbReference>
<keyword evidence="7" id="KW-0732">Signal</keyword>
<feature type="transmembrane region" description="Helical" evidence="6">
    <location>
        <begin position="256"/>
        <end position="284"/>
    </location>
</feature>
<dbReference type="Pfam" id="PF00335">
    <property type="entry name" value="Tetraspanin"/>
    <property type="match status" value="1"/>
</dbReference>
<comment type="similarity">
    <text evidence="2 6">Belongs to the tetraspanin (TM4SF) family.</text>
</comment>
<evidence type="ECO:0000256" key="5">
    <source>
        <dbReference type="ARBA" id="ARBA00023136"/>
    </source>
</evidence>
<comment type="subcellular location">
    <subcellularLocation>
        <location evidence="1 6">Membrane</location>
        <topology evidence="1 6">Multi-pass membrane protein</topology>
    </subcellularLocation>
</comment>
<organism evidence="8 9">
    <name type="scientific">Scylla paramamosain</name>
    <name type="common">Mud crab</name>
    <dbReference type="NCBI Taxonomy" id="85552"/>
    <lineage>
        <taxon>Eukaryota</taxon>
        <taxon>Metazoa</taxon>
        <taxon>Ecdysozoa</taxon>
        <taxon>Arthropoda</taxon>
        <taxon>Crustacea</taxon>
        <taxon>Multicrustacea</taxon>
        <taxon>Malacostraca</taxon>
        <taxon>Eumalacostraca</taxon>
        <taxon>Eucarida</taxon>
        <taxon>Decapoda</taxon>
        <taxon>Pleocyemata</taxon>
        <taxon>Brachyura</taxon>
        <taxon>Eubrachyura</taxon>
        <taxon>Portunoidea</taxon>
        <taxon>Portunidae</taxon>
        <taxon>Portuninae</taxon>
        <taxon>Scylla</taxon>
    </lineage>
</organism>
<evidence type="ECO:0000256" key="3">
    <source>
        <dbReference type="ARBA" id="ARBA00022692"/>
    </source>
</evidence>
<dbReference type="GO" id="GO:0005886">
    <property type="term" value="C:plasma membrane"/>
    <property type="evidence" value="ECO:0007669"/>
    <property type="project" value="TreeGrafter"/>
</dbReference>